<dbReference type="EMBL" id="UINC01001973">
    <property type="protein sequence ID" value="SUZ91428.1"/>
    <property type="molecule type" value="Genomic_DNA"/>
</dbReference>
<evidence type="ECO:0000313" key="1">
    <source>
        <dbReference type="EMBL" id="SUZ91428.1"/>
    </source>
</evidence>
<name>A0A381RKF8_9ZZZZ</name>
<protein>
    <submittedName>
        <fullName evidence="1">Uncharacterized protein</fullName>
    </submittedName>
</protein>
<organism evidence="1">
    <name type="scientific">marine metagenome</name>
    <dbReference type="NCBI Taxonomy" id="408172"/>
    <lineage>
        <taxon>unclassified sequences</taxon>
        <taxon>metagenomes</taxon>
        <taxon>ecological metagenomes</taxon>
    </lineage>
</organism>
<proteinExistence type="predicted"/>
<gene>
    <name evidence="1" type="ORF">METZ01_LOCUS44282</name>
</gene>
<feature type="non-terminal residue" evidence="1">
    <location>
        <position position="196"/>
    </location>
</feature>
<reference evidence="1" key="1">
    <citation type="submission" date="2018-05" db="EMBL/GenBank/DDBJ databases">
        <authorList>
            <person name="Lanie J.A."/>
            <person name="Ng W.-L."/>
            <person name="Kazmierczak K.M."/>
            <person name="Andrzejewski T.M."/>
            <person name="Davidsen T.M."/>
            <person name="Wayne K.J."/>
            <person name="Tettelin H."/>
            <person name="Glass J.I."/>
            <person name="Rusch D."/>
            <person name="Podicherti R."/>
            <person name="Tsui H.-C.T."/>
            <person name="Winkler M.E."/>
        </authorList>
    </citation>
    <scope>NUCLEOTIDE SEQUENCE</scope>
</reference>
<accession>A0A381RKF8</accession>
<dbReference type="AlphaFoldDB" id="A0A381RKF8"/>
<sequence length="196" mass="21642">VSEGSFAVSNQHAAYGVISCYLAANCIDAQDLANHINTILRNNRTDHRPVLVALYQIASGVDAALHHDYIAEACEFVEFPLSGDICDGDAPAVPSKKAAEQRRATHEERMHLHVEGGCQLFYSRIVERAGVKQDVAHHGQVDPDLRVAKYVSSCYRHRSPHLVVLNYGSASNIVIGAGRRRVAQRRTFPWALAPQY</sequence>
<feature type="non-terminal residue" evidence="1">
    <location>
        <position position="1"/>
    </location>
</feature>